<dbReference type="Gene3D" id="3.40.630.10">
    <property type="entry name" value="Zn peptidases"/>
    <property type="match status" value="1"/>
</dbReference>
<sequence length="411" mass="46261">MRPASPPAAKMICPMRFLSFLIILSLFPFAAAASDDGRSCENDTAVIDADFEGARMSDCNARTKKFKIRIDPENKPINPSPWYAFRVTPKTQDEIEIVIKYSDARHRYRPKRSEGDGVWRLVDEDRVKLRRKGKSVTLTLEPGTAPFIIAAQEMLIGEAYETWEKDIAARARLTRETIGSSVEGREITALFSAPQTARDEKEYVLFIGRQHPPELTGAFAMLPFLETVFADTQLAKAFRERFHIIAVPLMNPDGVANGHWRHNMNGVDLNRDWGPFTQPETRAVKATLDDIAADANSALRLMFDFHATNRNVFYTQTQEDVTRPPNFTQDWLAAARVRLDGYDFERAERHQSDLDTSKNYVFGRFGAPALTYEVGDKTDRQAIHHSAVIFAEEMMKELLAGAGSPLASAGE</sequence>
<feature type="chain" id="PRO_5015611289" description="Peptidase M14 domain-containing protein" evidence="3">
    <location>
        <begin position="34"/>
        <end position="411"/>
    </location>
</feature>
<gene>
    <name evidence="5" type="ORF">CW354_19745</name>
</gene>
<dbReference type="InterPro" id="IPR000834">
    <property type="entry name" value="Peptidase_M14"/>
</dbReference>
<evidence type="ECO:0000256" key="3">
    <source>
        <dbReference type="SAM" id="SignalP"/>
    </source>
</evidence>
<dbReference type="Proteomes" id="UP000239504">
    <property type="component" value="Unassembled WGS sequence"/>
</dbReference>
<dbReference type="SUPFAM" id="SSF53187">
    <property type="entry name" value="Zn-dependent exopeptidases"/>
    <property type="match status" value="1"/>
</dbReference>
<dbReference type="OrthoDB" id="6221272at2"/>
<name>A0A2S7K230_9PROT</name>
<dbReference type="InterPro" id="IPR050821">
    <property type="entry name" value="Cytosolic_carboxypeptidase"/>
</dbReference>
<feature type="active site" description="Proton donor/acceptor" evidence="2">
    <location>
        <position position="373"/>
    </location>
</feature>
<keyword evidence="3" id="KW-0732">Signal</keyword>
<dbReference type="AlphaFoldDB" id="A0A2S7K230"/>
<feature type="domain" description="Peptidase M14" evidence="4">
    <location>
        <begin position="153"/>
        <end position="394"/>
    </location>
</feature>
<dbReference type="PANTHER" id="PTHR12756">
    <property type="entry name" value="CYTOSOLIC CARBOXYPEPTIDASE"/>
    <property type="match status" value="1"/>
</dbReference>
<evidence type="ECO:0000256" key="1">
    <source>
        <dbReference type="ARBA" id="ARBA00001947"/>
    </source>
</evidence>
<comment type="similarity">
    <text evidence="2">Belongs to the peptidase M14 family.</text>
</comment>
<dbReference type="Pfam" id="PF00246">
    <property type="entry name" value="Peptidase_M14"/>
    <property type="match status" value="1"/>
</dbReference>
<evidence type="ECO:0000313" key="5">
    <source>
        <dbReference type="EMBL" id="PQA86557.1"/>
    </source>
</evidence>
<feature type="signal peptide" evidence="3">
    <location>
        <begin position="1"/>
        <end position="33"/>
    </location>
</feature>
<evidence type="ECO:0000259" key="4">
    <source>
        <dbReference type="PROSITE" id="PS52035"/>
    </source>
</evidence>
<dbReference type="EMBL" id="PJCH01000015">
    <property type="protein sequence ID" value="PQA86557.1"/>
    <property type="molecule type" value="Genomic_DNA"/>
</dbReference>
<evidence type="ECO:0000256" key="2">
    <source>
        <dbReference type="PROSITE-ProRule" id="PRU01379"/>
    </source>
</evidence>
<dbReference type="PROSITE" id="PS52035">
    <property type="entry name" value="PEPTIDASE_M14"/>
    <property type="match status" value="1"/>
</dbReference>
<accession>A0A2S7K230</accession>
<protein>
    <recommendedName>
        <fullName evidence="4">Peptidase M14 domain-containing protein</fullName>
    </recommendedName>
</protein>
<evidence type="ECO:0000313" key="6">
    <source>
        <dbReference type="Proteomes" id="UP000239504"/>
    </source>
</evidence>
<dbReference type="GO" id="GO:0008270">
    <property type="term" value="F:zinc ion binding"/>
    <property type="evidence" value="ECO:0007669"/>
    <property type="project" value="InterPro"/>
</dbReference>
<proteinExistence type="inferred from homology"/>
<keyword evidence="6" id="KW-1185">Reference proteome</keyword>
<organism evidence="5 6">
    <name type="scientific">Hyphococcus luteus</name>
    <dbReference type="NCBI Taxonomy" id="2058213"/>
    <lineage>
        <taxon>Bacteria</taxon>
        <taxon>Pseudomonadati</taxon>
        <taxon>Pseudomonadota</taxon>
        <taxon>Alphaproteobacteria</taxon>
        <taxon>Parvularculales</taxon>
        <taxon>Parvularculaceae</taxon>
        <taxon>Hyphococcus</taxon>
    </lineage>
</organism>
<dbReference type="SMART" id="SM00631">
    <property type="entry name" value="Zn_pept"/>
    <property type="match status" value="1"/>
</dbReference>
<dbReference type="CDD" id="cd06237">
    <property type="entry name" value="M14_Nna1-like"/>
    <property type="match status" value="1"/>
</dbReference>
<dbReference type="GO" id="GO:0004181">
    <property type="term" value="F:metallocarboxypeptidase activity"/>
    <property type="evidence" value="ECO:0007669"/>
    <property type="project" value="InterPro"/>
</dbReference>
<comment type="caution">
    <text evidence="5">The sequence shown here is derived from an EMBL/GenBank/DDBJ whole genome shotgun (WGS) entry which is preliminary data.</text>
</comment>
<comment type="cofactor">
    <cofactor evidence="1">
        <name>Zn(2+)</name>
        <dbReference type="ChEBI" id="CHEBI:29105"/>
    </cofactor>
</comment>
<reference evidence="5 6" key="1">
    <citation type="submission" date="2017-12" db="EMBL/GenBank/DDBJ databases">
        <authorList>
            <person name="Hurst M.R.H."/>
        </authorList>
    </citation>
    <scope>NUCLEOTIDE SEQUENCE [LARGE SCALE GENOMIC DNA]</scope>
    <source>
        <strain evidence="5 6">SY-3-19</strain>
    </source>
</reference>
<dbReference type="PANTHER" id="PTHR12756:SF11">
    <property type="entry name" value="CYTOSOLIC CARBOXYPEPTIDASE 1"/>
    <property type="match status" value="1"/>
</dbReference>
<dbReference type="GO" id="GO:0006508">
    <property type="term" value="P:proteolysis"/>
    <property type="evidence" value="ECO:0007669"/>
    <property type="project" value="InterPro"/>
</dbReference>